<sequence length="179" mass="21527">MVYFNQSLQVREKEKESNILVRNQIESKLYLNDEYKNFDISKLNFEIEIFNTLKSPKQYIYFDFSDKSKMHYLSYYYIVKINREKSLSIIRSSKLFLDLNTILKGNDQLNDISIEIYKTHSEKHIGTYKFSFNDEKRNNLSIKSSDKIKRVKVEYSTIFQINKGKINTTHKYLNLAIKW</sequence>
<protein>
    <submittedName>
        <fullName evidence="1">Uncharacterized protein</fullName>
    </submittedName>
</protein>
<accession>A0A3B0PJH1</accession>
<evidence type="ECO:0000313" key="2">
    <source>
        <dbReference type="Proteomes" id="UP000257559"/>
    </source>
</evidence>
<reference evidence="2" key="1">
    <citation type="submission" date="2018-06" db="EMBL/GenBank/DDBJ databases">
        <authorList>
            <consortium name="Pathogen Informatics"/>
        </authorList>
    </citation>
    <scope>NUCLEOTIDE SEQUENCE [LARGE SCALE GENOMIC DNA]</scope>
    <source>
        <strain evidence="2">NCTC10132</strain>
    </source>
</reference>
<feature type="non-terminal residue" evidence="1">
    <location>
        <position position="179"/>
    </location>
</feature>
<proteinExistence type="predicted"/>
<dbReference type="KEGG" id="medw:NCTC10132_00276"/>
<gene>
    <name evidence="1" type="ORF">NCTC10132_00276</name>
</gene>
<name>A0A3B0PJH1_9BACT</name>
<organism evidence="1 2">
    <name type="scientific">Mycoplasmopsis edwardii</name>
    <dbReference type="NCBI Taxonomy" id="53558"/>
    <lineage>
        <taxon>Bacteria</taxon>
        <taxon>Bacillati</taxon>
        <taxon>Mycoplasmatota</taxon>
        <taxon>Mycoplasmoidales</taxon>
        <taxon>Metamycoplasmataceae</taxon>
        <taxon>Mycoplasmopsis</taxon>
    </lineage>
</organism>
<keyword evidence="2" id="KW-1185">Reference proteome</keyword>
<dbReference type="EMBL" id="LS991951">
    <property type="protein sequence ID" value="SYV96932.1"/>
    <property type="molecule type" value="Genomic_DNA"/>
</dbReference>
<evidence type="ECO:0000313" key="1">
    <source>
        <dbReference type="EMBL" id="SYV96932.1"/>
    </source>
</evidence>
<dbReference type="Proteomes" id="UP000257559">
    <property type="component" value="Chromosome"/>
</dbReference>
<dbReference type="AlphaFoldDB" id="A0A3B0PJH1"/>